<dbReference type="InterPro" id="IPR007621">
    <property type="entry name" value="TPM_dom"/>
</dbReference>
<feature type="chain" id="PRO_5018065438" evidence="3">
    <location>
        <begin position="25"/>
        <end position="683"/>
    </location>
</feature>
<evidence type="ECO:0000256" key="3">
    <source>
        <dbReference type="SAM" id="SignalP"/>
    </source>
</evidence>
<feature type="domain" description="TPM" evidence="4">
    <location>
        <begin position="36"/>
        <end position="151"/>
    </location>
</feature>
<evidence type="ECO:0000313" key="5">
    <source>
        <dbReference type="EMBL" id="RNE63612.1"/>
    </source>
</evidence>
<feature type="transmembrane region" description="Helical" evidence="2">
    <location>
        <begin position="180"/>
        <end position="200"/>
    </location>
</feature>
<evidence type="ECO:0000256" key="2">
    <source>
        <dbReference type="SAM" id="Phobius"/>
    </source>
</evidence>
<dbReference type="Gene3D" id="3.10.310.50">
    <property type="match status" value="1"/>
</dbReference>
<accession>A0A3M8LFM3</accession>
<reference evidence="5 6" key="1">
    <citation type="submission" date="2018-11" db="EMBL/GenBank/DDBJ databases">
        <title>Cryobacterium sp. nov., isolated from rhizosphere soil of lettuce.</title>
        <authorList>
            <person name="Wang Y."/>
        </authorList>
    </citation>
    <scope>NUCLEOTIDE SEQUENCE [LARGE SCALE GENOMIC DNA]</scope>
    <source>
        <strain evidence="5 6">NEAU-85</strain>
    </source>
</reference>
<proteinExistence type="predicted"/>
<dbReference type="OrthoDB" id="5105562at2"/>
<keyword evidence="2" id="KW-0812">Transmembrane</keyword>
<evidence type="ECO:0000313" key="6">
    <source>
        <dbReference type="Proteomes" id="UP000279859"/>
    </source>
</evidence>
<dbReference type="Proteomes" id="UP000279859">
    <property type="component" value="Unassembled WGS sequence"/>
</dbReference>
<protein>
    <submittedName>
        <fullName evidence="5">TPM domain-containing protein</fullName>
    </submittedName>
</protein>
<evidence type="ECO:0000256" key="1">
    <source>
        <dbReference type="SAM" id="Coils"/>
    </source>
</evidence>
<dbReference type="RefSeq" id="WP_123045489.1">
    <property type="nucleotide sequence ID" value="NZ_RDSR01000008.1"/>
</dbReference>
<keyword evidence="2" id="KW-1133">Transmembrane helix</keyword>
<comment type="caution">
    <text evidence="5">The sequence shown here is derived from an EMBL/GenBank/DDBJ whole genome shotgun (WGS) entry which is preliminary data.</text>
</comment>
<gene>
    <name evidence="5" type="ORF">EEJ31_06475</name>
</gene>
<evidence type="ECO:0000259" key="4">
    <source>
        <dbReference type="Pfam" id="PF04536"/>
    </source>
</evidence>
<dbReference type="EMBL" id="RDSR01000008">
    <property type="protein sequence ID" value="RNE63612.1"/>
    <property type="molecule type" value="Genomic_DNA"/>
</dbReference>
<organism evidence="5 6">
    <name type="scientific">Cryobacterium tepidiphilum</name>
    <dbReference type="NCBI Taxonomy" id="2486026"/>
    <lineage>
        <taxon>Bacteria</taxon>
        <taxon>Bacillati</taxon>
        <taxon>Actinomycetota</taxon>
        <taxon>Actinomycetes</taxon>
        <taxon>Micrococcales</taxon>
        <taxon>Microbacteriaceae</taxon>
        <taxon>Cryobacterium</taxon>
    </lineage>
</organism>
<feature type="coiled-coil region" evidence="1">
    <location>
        <begin position="297"/>
        <end position="327"/>
    </location>
</feature>
<name>A0A3M8LFM3_9MICO</name>
<sequence length="683" mass="69296">MRGRLGAGLLLAVCLVGVPTAAHAEDPVQFGADHILDKAGVLGDRADEVEAAISTLYDETRVDLFIAYVDSFTGVDDSQRWADVTFDSNGMGASDVLLAVAAGDRQYQLSVAPDFALTDAQLAEVESVAIEPALHENDWAGAGIGAAEGLAASLQGQPVTTPDITPGEAAPAPSSGGGGWGVFWLIVVAAIVIGAIIFFARRGKKAAAVSKAPAGPPPVPTDTLRQRAGRALVETDDAVKTSEQELGFAVAAYGTDSTAPFRTALATAKGQLRDAFTLQQKLDDAVPDTEAQQRDWYQQIIALCEKANDELDEQAEAFDQLRALEKNAPAAAASVAQEADAVEPGIADAEKKVHALAAGYSDAAVATVADNPEQARERLVFARDTLEKAQASLAGGDTSTAAVGIRAAEEAVDQAKLLVQAVDTLGASLQKAAQGVMATIADLETDLVSARALVSGNRVPVDAAGGISGVVATTQHVVDEAKSALASGKTNPLDLVQRLQEANTRMDAVLKGVRDAEVQAQRTREALNQTFISADSRVSAAEDFITARRGAVGPEARTRVAEARRLLGQAQAEARTDPARALTTANRANSLAADAAQLAQDDVAGFGGFGQAGYGPVGYGRGGYGGGGGGMGAILGGILIGSVLGGGGGGGGMFGGGGGGDFGGFGGSGGFGGGGHRGGGGRF</sequence>
<dbReference type="Pfam" id="PF04536">
    <property type="entry name" value="TPM_phosphatase"/>
    <property type="match status" value="1"/>
</dbReference>
<keyword evidence="6" id="KW-1185">Reference proteome</keyword>
<keyword evidence="2" id="KW-0472">Membrane</keyword>
<keyword evidence="3" id="KW-0732">Signal</keyword>
<keyword evidence="1" id="KW-0175">Coiled coil</keyword>
<feature type="signal peptide" evidence="3">
    <location>
        <begin position="1"/>
        <end position="24"/>
    </location>
</feature>
<dbReference type="AlphaFoldDB" id="A0A3M8LFM3"/>